<feature type="chain" id="PRO_5003168913" evidence="2">
    <location>
        <begin position="23"/>
        <end position="294"/>
    </location>
</feature>
<sequence length="294" mass="31758">MSQPATRLAVALCMLVAVSATAQPQRPVRQRQERRVSLPANPGEPVPEVRVATGYLTTLMFNAPLERDSLEADRTRFRWMDAGERTLILEPAAELGSGERLVVKVRFRDKALPAQAVLALVAHPTEVDGTVEVDRRANTSEALLAALAQKSAELEELKVRCEGGGPAGLVLSGWLPEGRMLPIVLTMTVPSDISGLEVNRVVGYVGTFSELVVVGLRNLPGQKPWRLGQTRITGSGGSPVKVLSGQMKPAELAPGEEGVVAVEAKPPWGFSQSFSVELMDVSGQRRIFLHLMKE</sequence>
<dbReference type="NCBIfam" id="TIGR02268">
    <property type="entry name" value="Myxococcus xanthus paralogous family TIGR02268"/>
    <property type="match status" value="1"/>
</dbReference>
<dbReference type="RefSeq" id="WP_013374512.1">
    <property type="nucleotide sequence ID" value="NC_014623.1"/>
</dbReference>
<evidence type="ECO:0000256" key="1">
    <source>
        <dbReference type="SAM" id="MobiDB-lite"/>
    </source>
</evidence>
<dbReference type="Pfam" id="PF09544">
    <property type="entry name" value="DUF2381"/>
    <property type="match status" value="1"/>
</dbReference>
<accession>E3FEV0</accession>
<organism evidence="3 4">
    <name type="scientific">Stigmatella aurantiaca (strain DW4/3-1)</name>
    <dbReference type="NCBI Taxonomy" id="378806"/>
    <lineage>
        <taxon>Bacteria</taxon>
        <taxon>Pseudomonadati</taxon>
        <taxon>Myxococcota</taxon>
        <taxon>Myxococcia</taxon>
        <taxon>Myxococcales</taxon>
        <taxon>Cystobacterineae</taxon>
        <taxon>Archangiaceae</taxon>
        <taxon>Stigmatella</taxon>
    </lineage>
</organism>
<feature type="signal peptide" evidence="2">
    <location>
        <begin position="1"/>
        <end position="22"/>
    </location>
</feature>
<evidence type="ECO:0000313" key="3">
    <source>
        <dbReference type="EMBL" id="ADO68931.1"/>
    </source>
</evidence>
<proteinExistence type="predicted"/>
<dbReference type="eggNOG" id="ENOG5032I8Z">
    <property type="taxonomic scope" value="Bacteria"/>
</dbReference>
<name>E3FEV0_STIAD</name>
<dbReference type="Proteomes" id="UP000001351">
    <property type="component" value="Chromosome"/>
</dbReference>
<dbReference type="STRING" id="378806.STAUR_1127"/>
<dbReference type="KEGG" id="sur:STAUR_1127"/>
<dbReference type="HOGENOM" id="CLU_823640_0_0_7"/>
<evidence type="ECO:0000256" key="2">
    <source>
        <dbReference type="SAM" id="SignalP"/>
    </source>
</evidence>
<keyword evidence="2" id="KW-0732">Signal</keyword>
<dbReference type="EMBL" id="CP002271">
    <property type="protein sequence ID" value="ADO68931.1"/>
    <property type="molecule type" value="Genomic_DNA"/>
</dbReference>
<feature type="region of interest" description="Disordered" evidence="1">
    <location>
        <begin position="24"/>
        <end position="44"/>
    </location>
</feature>
<evidence type="ECO:0000313" key="4">
    <source>
        <dbReference type="Proteomes" id="UP000001351"/>
    </source>
</evidence>
<protein>
    <submittedName>
        <fullName evidence="3">Conserved uncharacterized protein</fullName>
    </submittedName>
</protein>
<dbReference type="AlphaFoldDB" id="E3FEV0"/>
<keyword evidence="4" id="KW-1185">Reference proteome</keyword>
<dbReference type="InterPro" id="IPR011754">
    <property type="entry name" value="Mxa_paralog_2268"/>
</dbReference>
<gene>
    <name evidence="3" type="ordered locus">STAUR_1127</name>
</gene>
<reference evidence="3 4" key="1">
    <citation type="journal article" date="2011" name="Mol. Biol. Evol.">
        <title>Comparative genomic analysis of fruiting body formation in Myxococcales.</title>
        <authorList>
            <person name="Huntley S."/>
            <person name="Hamann N."/>
            <person name="Wegener-Feldbrugge S."/>
            <person name="Treuner-Lange A."/>
            <person name="Kube M."/>
            <person name="Reinhardt R."/>
            <person name="Klages S."/>
            <person name="Muller R."/>
            <person name="Ronning C.M."/>
            <person name="Nierman W.C."/>
            <person name="Sogaard-Andersen L."/>
        </authorList>
    </citation>
    <scope>NUCLEOTIDE SEQUENCE [LARGE SCALE GENOMIC DNA]</scope>
    <source>
        <strain evidence="3 4">DW4/3-1</strain>
    </source>
</reference>